<dbReference type="EMBL" id="JOJP01000001">
    <property type="protein sequence ID" value="KEI73102.1"/>
    <property type="molecule type" value="Genomic_DNA"/>
</dbReference>
<gene>
    <name evidence="2" type="ORF">GV64_22445</name>
</gene>
<evidence type="ECO:0000313" key="2">
    <source>
        <dbReference type="EMBL" id="KEI73102.1"/>
    </source>
</evidence>
<feature type="chain" id="PRO_5001758864" description="NlpE C-terminal OB domain-containing protein" evidence="1">
    <location>
        <begin position="19"/>
        <end position="114"/>
    </location>
</feature>
<dbReference type="Proteomes" id="UP000027997">
    <property type="component" value="Unassembled WGS sequence"/>
</dbReference>
<comment type="caution">
    <text evidence="2">The sequence shown here is derived from an EMBL/GenBank/DDBJ whole genome shotgun (WGS) entry which is preliminary data.</text>
</comment>
<keyword evidence="3" id="KW-1185">Reference proteome</keyword>
<dbReference type="RefSeq" id="WP_020582292.1">
    <property type="nucleotide sequence ID" value="NZ_JOJP01000001.1"/>
</dbReference>
<keyword evidence="1" id="KW-0732">Signal</keyword>
<name>A0A081KG26_9GAMM</name>
<evidence type="ECO:0000313" key="3">
    <source>
        <dbReference type="Proteomes" id="UP000027997"/>
    </source>
</evidence>
<organism evidence="2 3">
    <name type="scientific">Endozoicomonas elysicola</name>
    <dbReference type="NCBI Taxonomy" id="305900"/>
    <lineage>
        <taxon>Bacteria</taxon>
        <taxon>Pseudomonadati</taxon>
        <taxon>Pseudomonadota</taxon>
        <taxon>Gammaproteobacteria</taxon>
        <taxon>Oceanospirillales</taxon>
        <taxon>Endozoicomonadaceae</taxon>
        <taxon>Endozoicomonas</taxon>
    </lineage>
</organism>
<accession>A0A081KG26</accession>
<feature type="signal peptide" evidence="1">
    <location>
        <begin position="1"/>
        <end position="18"/>
    </location>
</feature>
<dbReference type="InterPro" id="IPR038139">
    <property type="entry name" value="NlpE_C_sf"/>
</dbReference>
<dbReference type="Gene3D" id="2.40.50.540">
    <property type="match status" value="1"/>
</dbReference>
<dbReference type="AlphaFoldDB" id="A0A081KG26"/>
<sequence>MKCYFIALFILLSPTVNATDFDSIFEGKYTWGHEAHSFTPCGSDESYWVSFDWAGQAMQDFYKRNFKTPYQTMYLKFRGHILDEKVDGFAEQYDGLIRISEVKGYSFEQPINCQ</sequence>
<evidence type="ECO:0008006" key="4">
    <source>
        <dbReference type="Google" id="ProtNLM"/>
    </source>
</evidence>
<proteinExistence type="predicted"/>
<protein>
    <recommendedName>
        <fullName evidence="4">NlpE C-terminal OB domain-containing protein</fullName>
    </recommendedName>
</protein>
<evidence type="ECO:0000256" key="1">
    <source>
        <dbReference type="SAM" id="SignalP"/>
    </source>
</evidence>
<reference evidence="2 3" key="1">
    <citation type="submission" date="2014-06" db="EMBL/GenBank/DDBJ databases">
        <title>Whole Genome Sequences of Three Symbiotic Endozoicomonas Bacteria.</title>
        <authorList>
            <person name="Neave M.J."/>
            <person name="Apprill A."/>
            <person name="Voolstra C.R."/>
        </authorList>
    </citation>
    <scope>NUCLEOTIDE SEQUENCE [LARGE SCALE GENOMIC DNA]</scope>
    <source>
        <strain evidence="2 3">DSM 22380</strain>
    </source>
</reference>